<dbReference type="AlphaFoldDB" id="A0A418WAQ7"/>
<dbReference type="Pfam" id="PF04028">
    <property type="entry name" value="DUF374"/>
    <property type="match status" value="1"/>
</dbReference>
<keyword evidence="3" id="KW-1185">Reference proteome</keyword>
<reference evidence="2 3" key="1">
    <citation type="submission" date="2018-09" db="EMBL/GenBank/DDBJ databases">
        <authorList>
            <person name="Zhu H."/>
        </authorList>
    </citation>
    <scope>NUCLEOTIDE SEQUENCE [LARGE SCALE GENOMIC DNA]</scope>
    <source>
        <strain evidence="2 3">K1W22B-8</strain>
    </source>
</reference>
<name>A0A418WAQ7_9PROT</name>
<protein>
    <submittedName>
        <fullName evidence="2">DUF374 domain-containing protein</fullName>
    </submittedName>
</protein>
<gene>
    <name evidence="2" type="ORF">D3874_08560</name>
</gene>
<accession>A0A418WAQ7</accession>
<evidence type="ECO:0000313" key="3">
    <source>
        <dbReference type="Proteomes" id="UP000284605"/>
    </source>
</evidence>
<dbReference type="Proteomes" id="UP000284605">
    <property type="component" value="Unassembled WGS sequence"/>
</dbReference>
<sequence length="253" mass="28336">MHGSMPKPKRNRGMPLGKRLAKSRFVQWLLPHLIGLYIRFVRATSRFTEEGPGLAEMLGRWHGHQPFVLCFWHGRLMMMARMRNRNLRMIHVLISTHSDGELIARSIEGLGFSTVRGSSKRGGYAAMRGLVELIGRGDSAAFTPDGPIGPRMRAQGGAISAASMGGIPIYPIAVSTRRGPMLDSWDRFLLATPFNRGLYIVGERLDVPPDLDDDQFETHRVALERALNTLTAEADRRMGRDLVEPAPARRRRT</sequence>
<evidence type="ECO:0000259" key="1">
    <source>
        <dbReference type="Pfam" id="PF04028"/>
    </source>
</evidence>
<feature type="domain" description="DUF374" evidence="1">
    <location>
        <begin position="88"/>
        <end position="151"/>
    </location>
</feature>
<organism evidence="2 3">
    <name type="scientific">Oleomonas cavernae</name>
    <dbReference type="NCBI Taxonomy" id="2320859"/>
    <lineage>
        <taxon>Bacteria</taxon>
        <taxon>Pseudomonadati</taxon>
        <taxon>Pseudomonadota</taxon>
        <taxon>Alphaproteobacteria</taxon>
        <taxon>Acetobacterales</taxon>
        <taxon>Acetobacteraceae</taxon>
        <taxon>Oleomonas</taxon>
    </lineage>
</organism>
<evidence type="ECO:0000313" key="2">
    <source>
        <dbReference type="EMBL" id="RJF87069.1"/>
    </source>
</evidence>
<dbReference type="EMBL" id="QYUK01000011">
    <property type="protein sequence ID" value="RJF87069.1"/>
    <property type="molecule type" value="Genomic_DNA"/>
</dbReference>
<comment type="caution">
    <text evidence="2">The sequence shown here is derived from an EMBL/GenBank/DDBJ whole genome shotgun (WGS) entry which is preliminary data.</text>
</comment>
<proteinExistence type="predicted"/>
<dbReference type="InterPro" id="IPR007172">
    <property type="entry name" value="DUF374"/>
</dbReference>
<dbReference type="CDD" id="cd07983">
    <property type="entry name" value="LPLAT_DUF374-like"/>
    <property type="match status" value="1"/>
</dbReference>